<keyword evidence="3" id="KW-0813">Transport</keyword>
<comment type="similarity">
    <text evidence="2">Belongs to the GSP M family.</text>
</comment>
<evidence type="ECO:0000256" key="7">
    <source>
        <dbReference type="ARBA" id="ARBA00022927"/>
    </source>
</evidence>
<sequence length="159" mass="16853">MIERLLKLSARERGLLALLVAVALPALAWSAVIAPMQTRHAAALAARDEVRALGVWVVERAAEQAQLRRAGQTGPVPPLGISGLEQSLVEAGLRAAVSALGSQADGRIELRFDAVEFTRLANWLSRSDPGWGYDIAAFRLERGATPGLVAAALTLEPQG</sequence>
<keyword evidence="9" id="KW-0472">Membrane</keyword>
<evidence type="ECO:0000256" key="2">
    <source>
        <dbReference type="ARBA" id="ARBA00010637"/>
    </source>
</evidence>
<evidence type="ECO:0000256" key="1">
    <source>
        <dbReference type="ARBA" id="ARBA00004377"/>
    </source>
</evidence>
<proteinExistence type="inferred from homology"/>
<dbReference type="Pfam" id="PF04612">
    <property type="entry name" value="T2SSM"/>
    <property type="match status" value="1"/>
</dbReference>
<organism evidence="10">
    <name type="scientific">Ruegeria sp. PrR005</name>
    <dbReference type="NCBI Taxonomy" id="2706882"/>
    <lineage>
        <taxon>Bacteria</taxon>
        <taxon>Pseudomonadati</taxon>
        <taxon>Pseudomonadota</taxon>
        <taxon>Alphaproteobacteria</taxon>
        <taxon>Rhodobacterales</taxon>
        <taxon>Roseobacteraceae</taxon>
        <taxon>Ruegeria</taxon>
    </lineage>
</organism>
<dbReference type="EMBL" id="JAAGOX010000007">
    <property type="protein sequence ID" value="NDW44298.1"/>
    <property type="molecule type" value="Genomic_DNA"/>
</dbReference>
<reference evidence="10" key="1">
    <citation type="submission" date="2020-02" db="EMBL/GenBank/DDBJ databases">
        <title>Delineation of the pyrene-degrading pathway in Roseobacter clade bacteria by genomic analysis.</title>
        <authorList>
            <person name="Zhou H."/>
            <person name="Wang H."/>
        </authorList>
    </citation>
    <scope>NUCLEOTIDE SEQUENCE</scope>
    <source>
        <strain evidence="10">PrR005</strain>
    </source>
</reference>
<dbReference type="InterPro" id="IPR023229">
    <property type="entry name" value="T2SS_M_periplasmic_sf"/>
</dbReference>
<evidence type="ECO:0000256" key="4">
    <source>
        <dbReference type="ARBA" id="ARBA00022475"/>
    </source>
</evidence>
<keyword evidence="4" id="KW-1003">Cell membrane</keyword>
<name>A0A6B2NLS9_9RHOB</name>
<keyword evidence="5" id="KW-0997">Cell inner membrane</keyword>
<comment type="caution">
    <text evidence="10">The sequence shown here is derived from an EMBL/GenBank/DDBJ whole genome shotgun (WGS) entry which is preliminary data.</text>
</comment>
<evidence type="ECO:0000256" key="5">
    <source>
        <dbReference type="ARBA" id="ARBA00022519"/>
    </source>
</evidence>
<dbReference type="InterPro" id="IPR007690">
    <property type="entry name" value="T2SS_GspM"/>
</dbReference>
<evidence type="ECO:0000313" key="10">
    <source>
        <dbReference type="EMBL" id="NDW44298.1"/>
    </source>
</evidence>
<evidence type="ECO:0000256" key="9">
    <source>
        <dbReference type="ARBA" id="ARBA00023136"/>
    </source>
</evidence>
<dbReference type="GO" id="GO:0015628">
    <property type="term" value="P:protein secretion by the type II secretion system"/>
    <property type="evidence" value="ECO:0007669"/>
    <property type="project" value="InterPro"/>
</dbReference>
<accession>A0A6B2NLS9</accession>
<dbReference type="RefSeq" id="WP_164128282.1">
    <property type="nucleotide sequence ID" value="NZ_JAAGOX010000007.1"/>
</dbReference>
<keyword evidence="8" id="KW-1133">Transmembrane helix</keyword>
<dbReference type="GO" id="GO:0005886">
    <property type="term" value="C:plasma membrane"/>
    <property type="evidence" value="ECO:0007669"/>
    <property type="project" value="UniProtKB-SubCell"/>
</dbReference>
<dbReference type="GO" id="GO:0015627">
    <property type="term" value="C:type II protein secretion system complex"/>
    <property type="evidence" value="ECO:0007669"/>
    <property type="project" value="InterPro"/>
</dbReference>
<gene>
    <name evidence="10" type="ORF">G0P99_04960</name>
</gene>
<comment type="subcellular location">
    <subcellularLocation>
        <location evidence="1">Cell inner membrane</location>
        <topology evidence="1">Single-pass membrane protein</topology>
    </subcellularLocation>
</comment>
<dbReference type="AlphaFoldDB" id="A0A6B2NLS9"/>
<dbReference type="SUPFAM" id="SSF103054">
    <property type="entry name" value="General secretion pathway protein M, EpsM"/>
    <property type="match status" value="1"/>
</dbReference>
<evidence type="ECO:0000256" key="3">
    <source>
        <dbReference type="ARBA" id="ARBA00022448"/>
    </source>
</evidence>
<keyword evidence="6" id="KW-0812">Transmembrane</keyword>
<protein>
    <submittedName>
        <fullName evidence="10">Type II secretion system protein M</fullName>
    </submittedName>
</protein>
<evidence type="ECO:0000256" key="6">
    <source>
        <dbReference type="ARBA" id="ARBA00022692"/>
    </source>
</evidence>
<evidence type="ECO:0000256" key="8">
    <source>
        <dbReference type="ARBA" id="ARBA00022989"/>
    </source>
</evidence>
<dbReference type="Gene3D" id="3.30.1360.100">
    <property type="entry name" value="General secretion pathway protein M, EpsM"/>
    <property type="match status" value="1"/>
</dbReference>
<keyword evidence="7" id="KW-0653">Protein transport</keyword>